<evidence type="ECO:0000313" key="2">
    <source>
        <dbReference type="Proteomes" id="UP000295689"/>
    </source>
</evidence>
<dbReference type="InterPro" id="IPR022368">
    <property type="entry name" value="Thiazole_bacteriocin_mat_put"/>
</dbReference>
<gene>
    <name evidence="1" type="ORF">EV146_104443</name>
</gene>
<name>A0A4V2RDV9_9BACI</name>
<accession>A0A4V2RDV9</accession>
<dbReference type="NCBIfam" id="TIGR03693">
    <property type="entry name" value="ocin_ThiF_like"/>
    <property type="match status" value="1"/>
</dbReference>
<reference evidence="1 2" key="1">
    <citation type="journal article" date="2015" name="Stand. Genomic Sci.">
        <title>Genomic Encyclopedia of Bacterial and Archaeal Type Strains, Phase III: the genomes of soil and plant-associated and newly described type strains.</title>
        <authorList>
            <person name="Whitman W.B."/>
            <person name="Woyke T."/>
            <person name="Klenk H.P."/>
            <person name="Zhou Y."/>
            <person name="Lilburn T.G."/>
            <person name="Beck B.J."/>
            <person name="De Vos P."/>
            <person name="Vandamme P."/>
            <person name="Eisen J.A."/>
            <person name="Garrity G."/>
            <person name="Hugenholtz P."/>
            <person name="Kyrpides N.C."/>
        </authorList>
    </citation>
    <scope>NUCLEOTIDE SEQUENCE [LARGE SCALE GENOMIC DNA]</scope>
    <source>
        <strain evidence="1 2">CV53</strain>
    </source>
</reference>
<dbReference type="AlphaFoldDB" id="A0A4V2RDV9"/>
<dbReference type="EMBL" id="SLVV01000004">
    <property type="protein sequence ID" value="TCN26330.1"/>
    <property type="molecule type" value="Genomic_DNA"/>
</dbReference>
<dbReference type="RefSeq" id="WP_132004804.1">
    <property type="nucleotide sequence ID" value="NZ_JABUHM010000015.1"/>
</dbReference>
<comment type="caution">
    <text evidence="1">The sequence shown here is derived from an EMBL/GenBank/DDBJ whole genome shotgun (WGS) entry which is preliminary data.</text>
</comment>
<dbReference type="Gene3D" id="3.40.50.720">
    <property type="entry name" value="NAD(P)-binding Rossmann-like Domain"/>
    <property type="match status" value="1"/>
</dbReference>
<protein>
    <submittedName>
        <fullName evidence="1">Putative thiazole-containing bacteriocin maturation protein</fullName>
    </submittedName>
</protein>
<keyword evidence="2" id="KW-1185">Reference proteome</keyword>
<evidence type="ECO:0000313" key="1">
    <source>
        <dbReference type="EMBL" id="TCN26330.1"/>
    </source>
</evidence>
<dbReference type="Proteomes" id="UP000295689">
    <property type="component" value="Unassembled WGS sequence"/>
</dbReference>
<sequence length="648" mass="73014">MANLTPSMRLKVKRDTLYLPDPNHGVYFRNNVSSFRMEGSHVHQWIEKLMPMFNGENTMAKLTEGLPGPYRNRVYEIAEVLLQNGFVRDVSQDLPHLLEERTLKTYAAQIEFLDSFRGSGAFHFERYRQAKVLAIGSGSILTSLVSSLFESGLPSLNVVITDSSPTNRERLTELVNHFQTTDHEVALEEITVENGESGSWQEIVRRYDAILYVSEEENIEELRALHSICKEEQKLFLPSLCLEDYGMAGPLVHKDSAGGWESAWRRLHLPEQEEGVQSSGFSPVAGAVLANVIAFELFKKITEVTEPEQLDRFYLLNLTTLEGSWHSFLPHPFVTGDLSARWVEDVDVLCKQRDRNLEPGQLLLFFNKLTSPESGIFHIWEEEELKQLPLAQCKVQAVNVLSEGPVSLLPEKVCSGLTHEEARREAGLTGIEEYFLQTVHLLLPSHPKKKNRAVQNLTVGIGAGESAAEALCRGLQRYLEQELSDREHNREYYVTPVSLGKVEDERCQFYLQSLKRMQGEPIIGVGEEVSGFPVVWVGTSEGWFRSTGLNLTLALQQALKQALMKAQNQEDFLAAQSVESVFHSGESAENLEIRSSQETSQSELLESALQLLEQNHRQLMVFEIKAEPVLTEGLAGVFGVLIREEESS</sequence>
<proteinExistence type="predicted"/>
<organism evidence="1 2">
    <name type="scientific">Mesobacillus foraminis</name>
    <dbReference type="NCBI Taxonomy" id="279826"/>
    <lineage>
        <taxon>Bacteria</taxon>
        <taxon>Bacillati</taxon>
        <taxon>Bacillota</taxon>
        <taxon>Bacilli</taxon>
        <taxon>Bacillales</taxon>
        <taxon>Bacillaceae</taxon>
        <taxon>Mesobacillus</taxon>
    </lineage>
</organism>